<dbReference type="AlphaFoldDB" id="A0A2P8DEQ5"/>
<dbReference type="Proteomes" id="UP000240542">
    <property type="component" value="Unassembled WGS sequence"/>
</dbReference>
<accession>A0A2P8DEQ5</accession>
<evidence type="ECO:0008006" key="3">
    <source>
        <dbReference type="Google" id="ProtNLM"/>
    </source>
</evidence>
<protein>
    <recommendedName>
        <fullName evidence="3">FmdB family regulatory protein</fullName>
    </recommendedName>
</protein>
<evidence type="ECO:0000313" key="2">
    <source>
        <dbReference type="Proteomes" id="UP000240542"/>
    </source>
</evidence>
<gene>
    <name evidence="1" type="ORF">CLV63_114125</name>
</gene>
<dbReference type="EMBL" id="PYGA01000014">
    <property type="protein sequence ID" value="PSK95692.1"/>
    <property type="molecule type" value="Genomic_DNA"/>
</dbReference>
<dbReference type="OrthoDB" id="9792898at2"/>
<evidence type="ECO:0000313" key="1">
    <source>
        <dbReference type="EMBL" id="PSK95692.1"/>
    </source>
</evidence>
<keyword evidence="2" id="KW-1185">Reference proteome</keyword>
<dbReference type="RefSeq" id="WP_106584622.1">
    <property type="nucleotide sequence ID" value="NZ_PYGA01000014.1"/>
</dbReference>
<organism evidence="1 2">
    <name type="scientific">Murinocardiopsis flavida</name>
    <dbReference type="NCBI Taxonomy" id="645275"/>
    <lineage>
        <taxon>Bacteria</taxon>
        <taxon>Bacillati</taxon>
        <taxon>Actinomycetota</taxon>
        <taxon>Actinomycetes</taxon>
        <taxon>Streptosporangiales</taxon>
        <taxon>Nocardiopsidaceae</taxon>
        <taxon>Murinocardiopsis</taxon>
    </lineage>
</organism>
<reference evidence="1 2" key="1">
    <citation type="submission" date="2018-03" db="EMBL/GenBank/DDBJ databases">
        <title>Genomic Encyclopedia of Archaeal and Bacterial Type Strains, Phase II (KMG-II): from individual species to whole genera.</title>
        <authorList>
            <person name="Goeker M."/>
        </authorList>
    </citation>
    <scope>NUCLEOTIDE SEQUENCE [LARGE SCALE GENOMIC DNA]</scope>
    <source>
        <strain evidence="1 2">DSM 45312</strain>
    </source>
</reference>
<sequence length="92" mass="9470">MVNYLYRCPDRHESTAAAAMGSAPDRIDCACGRPAARAYTAPLISRLSVGQTRAADTAAATADHPNVVGAVPPARAAAPAPADPRHALLPRP</sequence>
<comment type="caution">
    <text evidence="1">The sequence shown here is derived from an EMBL/GenBank/DDBJ whole genome shotgun (WGS) entry which is preliminary data.</text>
</comment>
<name>A0A2P8DEQ5_9ACTN</name>
<proteinExistence type="predicted"/>